<dbReference type="Pfam" id="PF03992">
    <property type="entry name" value="ABM"/>
    <property type="match status" value="1"/>
</dbReference>
<keyword evidence="3" id="KW-1185">Reference proteome</keyword>
<dbReference type="InterPro" id="IPR011008">
    <property type="entry name" value="Dimeric_a/b-barrel"/>
</dbReference>
<evidence type="ECO:0000259" key="1">
    <source>
        <dbReference type="PROSITE" id="PS51725"/>
    </source>
</evidence>
<evidence type="ECO:0000313" key="2">
    <source>
        <dbReference type="EMBL" id="GGI05066.1"/>
    </source>
</evidence>
<proteinExistence type="predicted"/>
<evidence type="ECO:0000313" key="3">
    <source>
        <dbReference type="Proteomes" id="UP000650511"/>
    </source>
</evidence>
<protein>
    <recommendedName>
        <fullName evidence="1">ABM domain-containing protein</fullName>
    </recommendedName>
</protein>
<dbReference type="AlphaFoldDB" id="A0A8J3A6V8"/>
<dbReference type="SUPFAM" id="SSF54909">
    <property type="entry name" value="Dimeric alpha+beta barrel"/>
    <property type="match status" value="1"/>
</dbReference>
<comment type="caution">
    <text evidence="2">The sequence shown here is derived from an EMBL/GenBank/DDBJ whole genome shotgun (WGS) entry which is preliminary data.</text>
</comment>
<accession>A0A8J3A6V8</accession>
<name>A0A8J3A6V8_9ACTN</name>
<feature type="domain" description="ABM" evidence="1">
    <location>
        <begin position="15"/>
        <end position="103"/>
    </location>
</feature>
<organism evidence="2 3">
    <name type="scientific">Egicoccus halophilus</name>
    <dbReference type="NCBI Taxonomy" id="1670830"/>
    <lineage>
        <taxon>Bacteria</taxon>
        <taxon>Bacillati</taxon>
        <taxon>Actinomycetota</taxon>
        <taxon>Nitriliruptoria</taxon>
        <taxon>Egicoccales</taxon>
        <taxon>Egicoccaceae</taxon>
        <taxon>Egicoccus</taxon>
    </lineage>
</organism>
<dbReference type="RefSeq" id="WP_165403952.1">
    <property type="nucleotide sequence ID" value="NZ_BMHA01000004.1"/>
</dbReference>
<dbReference type="InterPro" id="IPR050404">
    <property type="entry name" value="Heme-degrading_MO"/>
</dbReference>
<dbReference type="Gene3D" id="3.30.70.100">
    <property type="match status" value="1"/>
</dbReference>
<dbReference type="PROSITE" id="PS51725">
    <property type="entry name" value="ABM"/>
    <property type="match status" value="1"/>
</dbReference>
<reference evidence="2" key="1">
    <citation type="journal article" date="2014" name="Int. J. Syst. Evol. Microbiol.">
        <title>Complete genome sequence of Corynebacterium casei LMG S-19264T (=DSM 44701T), isolated from a smear-ripened cheese.</title>
        <authorList>
            <consortium name="US DOE Joint Genome Institute (JGI-PGF)"/>
            <person name="Walter F."/>
            <person name="Albersmeier A."/>
            <person name="Kalinowski J."/>
            <person name="Ruckert C."/>
        </authorList>
    </citation>
    <scope>NUCLEOTIDE SEQUENCE</scope>
    <source>
        <strain evidence="2">CGMCC 1.14988</strain>
    </source>
</reference>
<dbReference type="Proteomes" id="UP000650511">
    <property type="component" value="Unassembled WGS sequence"/>
</dbReference>
<dbReference type="PANTHER" id="PTHR34474:SF2">
    <property type="entry name" value="SIGNAL TRANSDUCTION PROTEIN TRAP"/>
    <property type="match status" value="1"/>
</dbReference>
<dbReference type="EMBL" id="BMHA01000004">
    <property type="protein sequence ID" value="GGI05066.1"/>
    <property type="molecule type" value="Genomic_DNA"/>
</dbReference>
<reference evidence="2" key="2">
    <citation type="submission" date="2020-09" db="EMBL/GenBank/DDBJ databases">
        <authorList>
            <person name="Sun Q."/>
            <person name="Zhou Y."/>
        </authorList>
    </citation>
    <scope>NUCLEOTIDE SEQUENCE</scope>
    <source>
        <strain evidence="2">CGMCC 1.14988</strain>
    </source>
</reference>
<dbReference type="PANTHER" id="PTHR34474">
    <property type="entry name" value="SIGNAL TRANSDUCTION PROTEIN TRAP"/>
    <property type="match status" value="1"/>
</dbReference>
<sequence>MTDPDTDGRAAQPGYVACSELRVAAEGRAALLAAFRDRLGAVDSWPGFRGVQVWQDDSDPLRFVMVTWWDDEAAFRDYLASDAFRRSAARIPAGEHGPRRVALDRFEVVAW</sequence>
<dbReference type="InterPro" id="IPR007138">
    <property type="entry name" value="ABM_dom"/>
</dbReference>
<gene>
    <name evidence="2" type="ORF">GCM10011354_12240</name>
</gene>